<feature type="compositionally biased region" description="Basic and acidic residues" evidence="8">
    <location>
        <begin position="1"/>
        <end position="20"/>
    </location>
</feature>
<sequence length="592" mass="65376">MEEPDTKTHNPDKLPSRLESLEEASTGGDGKQNEAPEEQANKGNGTLNGADDSGIDVNGSSSKLSSAGSPIQEEHELMKDTSSKSQPGVVDSATANDDVGVPLRRSTRNRKAPANFDEAYTNATAQEAVKPTAASSRPKRKASSAAQKSFTSKEDLDLVNEALCAPMVSEELRSYKGWVELESDPAFFQAMLHEIGAPDLKITELFSTDAESIAALSKPIYGLIFLFPYENQSEQGGEERHDCPDGLWFANQTNANSCATVALLNIAMNIPNSQYGPELRRFKEETTALSSWDRGNALDSNDFIRCIHNSVARRTQLLNEDLVWQNKRDEEEKQQRKRKRFSKPIRRSRANLKAQSKTSNPKTSPATNKNKKKPDPANGTNHYIAYVPHAGKVWEFDGLEDKPLCLGSFSGGSDDWVTTAIETIQVRMAAGLFSNTFNLLALCSTSLQSLEDRLIQSLAGAQKLEQDYRSDGEGDDLSWPHPPIAKLFSPEKLQALNCLSWDMVANIGPTESFINRTSQADFGKEQATLLMAELLVEQNDLESALAAELNSHRSARSEYESRQRDFTPFIHQFLLALAETGHLEETVNNFIE</sequence>
<dbReference type="SUPFAM" id="SSF54001">
    <property type="entry name" value="Cysteine proteinases"/>
    <property type="match status" value="1"/>
</dbReference>
<dbReference type="STRING" id="1229662.W3XJ84"/>
<evidence type="ECO:0000256" key="1">
    <source>
        <dbReference type="ARBA" id="ARBA00000707"/>
    </source>
</evidence>
<feature type="region of interest" description="Disordered" evidence="8">
    <location>
        <begin position="1"/>
        <end position="151"/>
    </location>
</feature>
<dbReference type="InterPro" id="IPR036959">
    <property type="entry name" value="Peptidase_C12_UCH_sf"/>
</dbReference>
<proteinExistence type="inferred from homology"/>
<keyword evidence="4 6" id="KW-0378">Hydrolase</keyword>
<feature type="region of interest" description="Disordered" evidence="8">
    <location>
        <begin position="328"/>
        <end position="382"/>
    </location>
</feature>
<reference evidence="11" key="1">
    <citation type="journal article" date="2015" name="BMC Genomics">
        <title>Genomic and transcriptomic analysis of the endophytic fungus Pestalotiopsis fici reveals its lifestyle and high potential for synthesis of natural products.</title>
        <authorList>
            <person name="Wang X."/>
            <person name="Zhang X."/>
            <person name="Liu L."/>
            <person name="Xiang M."/>
            <person name="Wang W."/>
            <person name="Sun X."/>
            <person name="Che Y."/>
            <person name="Guo L."/>
            <person name="Liu G."/>
            <person name="Guo L."/>
            <person name="Wang C."/>
            <person name="Yin W.B."/>
            <person name="Stadler M."/>
            <person name="Zhang X."/>
            <person name="Liu X."/>
        </authorList>
    </citation>
    <scope>NUCLEOTIDE SEQUENCE [LARGE SCALE GENOMIC DNA]</scope>
    <source>
        <strain evidence="11">W106-1 / CGMCC3.15140</strain>
    </source>
</reference>
<evidence type="ECO:0000256" key="3">
    <source>
        <dbReference type="ARBA" id="ARBA00022786"/>
    </source>
</evidence>
<feature type="domain" description="UCH catalytic" evidence="9">
    <location>
        <begin position="177"/>
        <end position="444"/>
    </location>
</feature>
<evidence type="ECO:0000256" key="5">
    <source>
        <dbReference type="ARBA" id="ARBA00022807"/>
    </source>
</evidence>
<dbReference type="AlphaFoldDB" id="W3XJ84"/>
<keyword evidence="11" id="KW-1185">Reference proteome</keyword>
<evidence type="ECO:0000256" key="4">
    <source>
        <dbReference type="ARBA" id="ARBA00022801"/>
    </source>
</evidence>
<name>W3XJ84_PESFW</name>
<comment type="catalytic activity">
    <reaction evidence="1 6 7">
        <text>Thiol-dependent hydrolysis of ester, thioester, amide, peptide and isopeptide bonds formed by the C-terminal Gly of ubiquitin (a 76-residue protein attached to proteins as an intracellular targeting signal).</text>
        <dbReference type="EC" id="3.4.19.12"/>
    </reaction>
</comment>
<dbReference type="GO" id="GO:0005737">
    <property type="term" value="C:cytoplasm"/>
    <property type="evidence" value="ECO:0007669"/>
    <property type="project" value="TreeGrafter"/>
</dbReference>
<dbReference type="PROSITE" id="PS52048">
    <property type="entry name" value="UCH_DOMAIN"/>
    <property type="match status" value="1"/>
</dbReference>
<dbReference type="GO" id="GO:0016579">
    <property type="term" value="P:protein deubiquitination"/>
    <property type="evidence" value="ECO:0007669"/>
    <property type="project" value="TreeGrafter"/>
</dbReference>
<evidence type="ECO:0000256" key="6">
    <source>
        <dbReference type="PROSITE-ProRule" id="PRU01393"/>
    </source>
</evidence>
<evidence type="ECO:0000256" key="2">
    <source>
        <dbReference type="ARBA" id="ARBA00022670"/>
    </source>
</evidence>
<feature type="compositionally biased region" description="Basic and acidic residues" evidence="8">
    <location>
        <begin position="72"/>
        <end position="82"/>
    </location>
</feature>
<evidence type="ECO:0000313" key="11">
    <source>
        <dbReference type="Proteomes" id="UP000030651"/>
    </source>
</evidence>
<evidence type="ECO:0000313" key="10">
    <source>
        <dbReference type="EMBL" id="ETS85517.1"/>
    </source>
</evidence>
<dbReference type="GeneID" id="19268555"/>
<dbReference type="Gene3D" id="3.40.532.10">
    <property type="entry name" value="Peptidase C12, ubiquitin carboxyl-terminal hydrolase"/>
    <property type="match status" value="1"/>
</dbReference>
<organism evidence="10 11">
    <name type="scientific">Pestalotiopsis fici (strain W106-1 / CGMCC3.15140)</name>
    <dbReference type="NCBI Taxonomy" id="1229662"/>
    <lineage>
        <taxon>Eukaryota</taxon>
        <taxon>Fungi</taxon>
        <taxon>Dikarya</taxon>
        <taxon>Ascomycota</taxon>
        <taxon>Pezizomycotina</taxon>
        <taxon>Sordariomycetes</taxon>
        <taxon>Xylariomycetidae</taxon>
        <taxon>Amphisphaeriales</taxon>
        <taxon>Sporocadaceae</taxon>
        <taxon>Pestalotiopsis</taxon>
    </lineage>
</organism>
<dbReference type="InterPro" id="IPR038765">
    <property type="entry name" value="Papain-like_cys_pep_sf"/>
</dbReference>
<evidence type="ECO:0000259" key="9">
    <source>
        <dbReference type="PROSITE" id="PS52048"/>
    </source>
</evidence>
<dbReference type="GO" id="GO:0004843">
    <property type="term" value="F:cysteine-type deubiquitinase activity"/>
    <property type="evidence" value="ECO:0007669"/>
    <property type="project" value="UniProtKB-UniRule"/>
</dbReference>
<dbReference type="PRINTS" id="PR00707">
    <property type="entry name" value="UBCTHYDRLASE"/>
</dbReference>
<keyword evidence="2 6" id="KW-0645">Protease</keyword>
<evidence type="ECO:0000256" key="8">
    <source>
        <dbReference type="SAM" id="MobiDB-lite"/>
    </source>
</evidence>
<feature type="site" description="Transition state stabilizer" evidence="6">
    <location>
        <position position="252"/>
    </location>
</feature>
<dbReference type="PANTHER" id="PTHR10589">
    <property type="entry name" value="UBIQUITIN CARBOXYL-TERMINAL HYDROLASE"/>
    <property type="match status" value="1"/>
</dbReference>
<dbReference type="EMBL" id="KI912110">
    <property type="protein sequence ID" value="ETS85517.1"/>
    <property type="molecule type" value="Genomic_DNA"/>
</dbReference>
<feature type="active site" description="Nucleophile" evidence="6">
    <location>
        <position position="258"/>
    </location>
</feature>
<dbReference type="RefSeq" id="XP_007830314.1">
    <property type="nucleotide sequence ID" value="XM_007832123.1"/>
</dbReference>
<gene>
    <name evidence="10" type="ORF">PFICI_03542</name>
</gene>
<evidence type="ECO:0000256" key="7">
    <source>
        <dbReference type="RuleBase" id="RU361215"/>
    </source>
</evidence>
<dbReference type="HOGENOM" id="CLU_018316_3_1_1"/>
<dbReference type="OrthoDB" id="1924260at2759"/>
<dbReference type="Proteomes" id="UP000030651">
    <property type="component" value="Unassembled WGS sequence"/>
</dbReference>
<feature type="compositionally biased region" description="Basic residues" evidence="8">
    <location>
        <begin position="335"/>
        <end position="350"/>
    </location>
</feature>
<dbReference type="PROSITE" id="PS52049">
    <property type="entry name" value="ULD"/>
    <property type="match status" value="1"/>
</dbReference>
<feature type="compositionally biased region" description="Low complexity" evidence="8">
    <location>
        <begin position="60"/>
        <end position="69"/>
    </location>
</feature>
<protein>
    <recommendedName>
        <fullName evidence="7">Ubiquitin carboxyl-terminal hydrolase</fullName>
        <ecNumber evidence="7">3.4.19.12</ecNumber>
    </recommendedName>
</protein>
<dbReference type="EC" id="3.4.19.12" evidence="7"/>
<dbReference type="GO" id="GO:0006511">
    <property type="term" value="P:ubiquitin-dependent protein catabolic process"/>
    <property type="evidence" value="ECO:0007669"/>
    <property type="project" value="UniProtKB-UniRule"/>
</dbReference>
<feature type="site" description="Important for enzyme activity" evidence="6">
    <location>
        <position position="397"/>
    </location>
</feature>
<dbReference type="InterPro" id="IPR001578">
    <property type="entry name" value="Peptidase_C12_UCH"/>
</dbReference>
<dbReference type="KEGG" id="pfy:PFICI_03542"/>
<dbReference type="eggNOG" id="KOG2778">
    <property type="taxonomic scope" value="Eukaryota"/>
</dbReference>
<dbReference type="PANTHER" id="PTHR10589:SF29">
    <property type="entry name" value="UBIQUITIN CARBOXYL-TERMINAL HYDROLASE"/>
    <property type="match status" value="1"/>
</dbReference>
<keyword evidence="3 6" id="KW-0833">Ubl conjugation pathway</keyword>
<feature type="compositionally biased region" description="Polar residues" evidence="8">
    <location>
        <begin position="353"/>
        <end position="368"/>
    </location>
</feature>
<dbReference type="InParanoid" id="W3XJ84"/>
<accession>W3XJ84</accession>
<feature type="active site" description="Proton donor" evidence="6">
    <location>
        <position position="382"/>
    </location>
</feature>
<dbReference type="Pfam" id="PF01088">
    <property type="entry name" value="Peptidase_C12"/>
    <property type="match status" value="1"/>
</dbReference>
<dbReference type="OMA" id="IESEPAY"/>
<comment type="similarity">
    <text evidence="6 7">Belongs to the peptidase C12 family.</text>
</comment>
<keyword evidence="5 6" id="KW-0788">Thiol protease</keyword>